<dbReference type="SUPFAM" id="SSF53474">
    <property type="entry name" value="alpha/beta-Hydrolases"/>
    <property type="match status" value="1"/>
</dbReference>
<gene>
    <name evidence="2" type="ORF">PRZ48_014973</name>
</gene>
<comment type="caution">
    <text evidence="2">The sequence shown here is derived from an EMBL/GenBank/DDBJ whole genome shotgun (WGS) entry which is preliminary data.</text>
</comment>
<organism evidence="2 3">
    <name type="scientific">Zasmidium cellare</name>
    <name type="common">Wine cellar mold</name>
    <name type="synonym">Racodium cellare</name>
    <dbReference type="NCBI Taxonomy" id="395010"/>
    <lineage>
        <taxon>Eukaryota</taxon>
        <taxon>Fungi</taxon>
        <taxon>Dikarya</taxon>
        <taxon>Ascomycota</taxon>
        <taxon>Pezizomycotina</taxon>
        <taxon>Dothideomycetes</taxon>
        <taxon>Dothideomycetidae</taxon>
        <taxon>Mycosphaerellales</taxon>
        <taxon>Mycosphaerellaceae</taxon>
        <taxon>Zasmidium</taxon>
    </lineage>
</organism>
<dbReference type="EMBL" id="JAXOVC010000015">
    <property type="protein sequence ID" value="KAK4493788.1"/>
    <property type="molecule type" value="Genomic_DNA"/>
</dbReference>
<dbReference type="PANTHER" id="PTHR45763:SF46">
    <property type="entry name" value="AB HYDROLASE-1 DOMAIN-CONTAINING PROTEIN"/>
    <property type="match status" value="1"/>
</dbReference>
<dbReference type="Pfam" id="PF00561">
    <property type="entry name" value="Abhydrolase_1"/>
    <property type="match status" value="1"/>
</dbReference>
<dbReference type="PANTHER" id="PTHR45763">
    <property type="entry name" value="HYDROLASE, ALPHA/BETA FOLD FAMILY PROTEIN, EXPRESSED-RELATED"/>
    <property type="match status" value="1"/>
</dbReference>
<sequence>MAQSPESRSLPETLALKDGRTLAYARYGSTNDPKTIPVFYFNGTPGSRLECQIIDKAAQNLGIPLISTDRPGFGHSSFQPNRTLTQWAEDVLELADHLDIPKFGIVGISGGGPYALACLHELPRERLVAVTIVSSMYPWTFDTTGMMLPTRVLFWTARYSPWLVEKLFYLSMREILVETDKQKLIESIVSKVDSLPQPAADKEVMKRIGDDDDLYGAYMASPKEALRTSCQGTAWELHIFANDWGFELGDLDGSRLTIWHGGLDVNVPVGMSKKASQVLPEAKFRTIDSEGHMSLIAQHRHEILSELLTRL</sequence>
<proteinExistence type="predicted"/>
<dbReference type="InterPro" id="IPR000073">
    <property type="entry name" value="AB_hydrolase_1"/>
</dbReference>
<keyword evidence="3" id="KW-1185">Reference proteome</keyword>
<accession>A0ABR0DX99</accession>
<name>A0ABR0DX99_ZASCE</name>
<protein>
    <recommendedName>
        <fullName evidence="1">AB hydrolase-1 domain-containing protein</fullName>
    </recommendedName>
</protein>
<feature type="domain" description="AB hydrolase-1" evidence="1">
    <location>
        <begin position="37"/>
        <end position="296"/>
    </location>
</feature>
<dbReference type="Proteomes" id="UP001305779">
    <property type="component" value="Unassembled WGS sequence"/>
</dbReference>
<reference evidence="2 3" key="1">
    <citation type="journal article" date="2023" name="G3 (Bethesda)">
        <title>A chromosome-level genome assembly of Zasmidium syzygii isolated from banana leaves.</title>
        <authorList>
            <person name="van Westerhoven A.C."/>
            <person name="Mehrabi R."/>
            <person name="Talebi R."/>
            <person name="Steentjes M.B.F."/>
            <person name="Corcolon B."/>
            <person name="Chong P.A."/>
            <person name="Kema G.H.J."/>
            <person name="Seidl M.F."/>
        </authorList>
    </citation>
    <scope>NUCLEOTIDE SEQUENCE [LARGE SCALE GENOMIC DNA]</scope>
    <source>
        <strain evidence="2 3">P124</strain>
    </source>
</reference>
<dbReference type="Gene3D" id="3.40.50.1820">
    <property type="entry name" value="alpha/beta hydrolase"/>
    <property type="match status" value="1"/>
</dbReference>
<evidence type="ECO:0000259" key="1">
    <source>
        <dbReference type="Pfam" id="PF00561"/>
    </source>
</evidence>
<evidence type="ECO:0000313" key="3">
    <source>
        <dbReference type="Proteomes" id="UP001305779"/>
    </source>
</evidence>
<evidence type="ECO:0000313" key="2">
    <source>
        <dbReference type="EMBL" id="KAK4493788.1"/>
    </source>
</evidence>
<dbReference type="InterPro" id="IPR029058">
    <property type="entry name" value="AB_hydrolase_fold"/>
</dbReference>